<dbReference type="PRINTS" id="PR00689">
    <property type="entry name" value="ACOABINDINGP"/>
</dbReference>
<dbReference type="Gene3D" id="1.20.80.10">
    <property type="match status" value="1"/>
</dbReference>
<dbReference type="SUPFAM" id="SSF47027">
    <property type="entry name" value="Acyl-CoA binding protein"/>
    <property type="match status" value="1"/>
</dbReference>
<evidence type="ECO:0000313" key="4">
    <source>
        <dbReference type="EMBL" id="PWW74649.1"/>
    </source>
</evidence>
<dbReference type="InterPro" id="IPR000582">
    <property type="entry name" value="Acyl-CoA-binding_protein"/>
</dbReference>
<dbReference type="OrthoDB" id="346910at2759"/>
<dbReference type="PANTHER" id="PTHR23310">
    <property type="entry name" value="ACYL-COA-BINDING PROTEIN, ACBP"/>
    <property type="match status" value="1"/>
</dbReference>
<sequence>TDMYSPTTAFQTARRSVDNLSTEQDPTIMLLAYALFKQTTAGDIAGARPGAFSLRARSKFDAWTTTKGMAHEVADALYINCAEHMVEGRPLNQQNQDLVRGIAETLRWL</sequence>
<dbReference type="AlphaFoldDB" id="A0A317SJP8"/>
<dbReference type="PROSITE" id="PS51228">
    <property type="entry name" value="ACB_2"/>
    <property type="match status" value="1"/>
</dbReference>
<evidence type="ECO:0000256" key="2">
    <source>
        <dbReference type="ARBA" id="ARBA00023121"/>
    </source>
</evidence>
<dbReference type="Pfam" id="PF00887">
    <property type="entry name" value="ACBP"/>
    <property type="match status" value="1"/>
</dbReference>
<dbReference type="GO" id="GO:0000062">
    <property type="term" value="F:fatty-acyl-CoA binding"/>
    <property type="evidence" value="ECO:0007669"/>
    <property type="project" value="InterPro"/>
</dbReference>
<name>A0A317SJP8_9PEZI</name>
<dbReference type="InterPro" id="IPR035984">
    <property type="entry name" value="Acyl-CoA-binding_sf"/>
</dbReference>
<evidence type="ECO:0000256" key="1">
    <source>
        <dbReference type="ARBA" id="ARBA00005567"/>
    </source>
</evidence>
<dbReference type="GO" id="GO:0006631">
    <property type="term" value="P:fatty acid metabolic process"/>
    <property type="evidence" value="ECO:0007669"/>
    <property type="project" value="TreeGrafter"/>
</dbReference>
<dbReference type="Proteomes" id="UP000246991">
    <property type="component" value="Unassembled WGS sequence"/>
</dbReference>
<dbReference type="InterPro" id="IPR014352">
    <property type="entry name" value="FERM/acyl-CoA-bd_prot_sf"/>
</dbReference>
<dbReference type="STRING" id="42249.A0A317SJP8"/>
<feature type="non-terminal residue" evidence="4">
    <location>
        <position position="1"/>
    </location>
</feature>
<keyword evidence="2" id="KW-0446">Lipid-binding</keyword>
<protein>
    <submittedName>
        <fullName evidence="4">Acyl-CoA binding protein</fullName>
    </submittedName>
</protein>
<reference evidence="4 5" key="1">
    <citation type="submission" date="2018-03" db="EMBL/GenBank/DDBJ databases">
        <title>Genomes of Pezizomycetes fungi and the evolution of truffles.</title>
        <authorList>
            <person name="Murat C."/>
            <person name="Payen T."/>
            <person name="Noel B."/>
            <person name="Kuo A."/>
            <person name="Martin F.M."/>
        </authorList>
    </citation>
    <scope>NUCLEOTIDE SEQUENCE [LARGE SCALE GENOMIC DNA]</scope>
    <source>
        <strain evidence="4">091103-1</strain>
    </source>
</reference>
<comment type="similarity">
    <text evidence="1">Belongs to the ACBP family.</text>
</comment>
<gene>
    <name evidence="4" type="ORF">C7212DRAFT_208951</name>
</gene>
<accession>A0A317SJP8</accession>
<dbReference type="EMBL" id="PYWC01000058">
    <property type="protein sequence ID" value="PWW74649.1"/>
    <property type="molecule type" value="Genomic_DNA"/>
</dbReference>
<keyword evidence="5" id="KW-1185">Reference proteome</keyword>
<dbReference type="PANTHER" id="PTHR23310:SF62">
    <property type="entry name" value="ACYL-COA BINDING PROTEIN 1, ISOFORM A"/>
    <property type="match status" value="1"/>
</dbReference>
<comment type="caution">
    <text evidence="4">The sequence shown here is derived from an EMBL/GenBank/DDBJ whole genome shotgun (WGS) entry which is preliminary data.</text>
</comment>
<organism evidence="4 5">
    <name type="scientific">Tuber magnatum</name>
    <name type="common">white Piedmont truffle</name>
    <dbReference type="NCBI Taxonomy" id="42249"/>
    <lineage>
        <taxon>Eukaryota</taxon>
        <taxon>Fungi</taxon>
        <taxon>Dikarya</taxon>
        <taxon>Ascomycota</taxon>
        <taxon>Pezizomycotina</taxon>
        <taxon>Pezizomycetes</taxon>
        <taxon>Pezizales</taxon>
        <taxon>Tuberaceae</taxon>
        <taxon>Tuber</taxon>
    </lineage>
</organism>
<feature type="domain" description="ACB" evidence="3">
    <location>
        <begin position="6"/>
        <end position="91"/>
    </location>
</feature>
<evidence type="ECO:0000259" key="3">
    <source>
        <dbReference type="PROSITE" id="PS51228"/>
    </source>
</evidence>
<evidence type="ECO:0000313" key="5">
    <source>
        <dbReference type="Proteomes" id="UP000246991"/>
    </source>
</evidence>
<proteinExistence type="inferred from homology"/>